<dbReference type="EMBL" id="QETB01000006">
    <property type="protein sequence ID" value="PWF24606.1"/>
    <property type="molecule type" value="Genomic_DNA"/>
</dbReference>
<dbReference type="InterPro" id="IPR036390">
    <property type="entry name" value="WH_DNA-bd_sf"/>
</dbReference>
<evidence type="ECO:0000313" key="12">
    <source>
        <dbReference type="EMBL" id="PWF24606.1"/>
    </source>
</evidence>
<keyword evidence="13" id="KW-1185">Reference proteome</keyword>
<dbReference type="PANTHER" id="PTHR34471:SF1">
    <property type="entry name" value="ARGININE REPRESSOR"/>
    <property type="match status" value="1"/>
</dbReference>
<evidence type="ECO:0000256" key="7">
    <source>
        <dbReference type="ARBA" id="ARBA00023163"/>
    </source>
</evidence>
<keyword evidence="4 8" id="KW-0678">Repressor</keyword>
<keyword evidence="8" id="KW-0028">Amino-acid biosynthesis</keyword>
<evidence type="ECO:0000256" key="6">
    <source>
        <dbReference type="ARBA" id="ARBA00023125"/>
    </source>
</evidence>
<evidence type="ECO:0000313" key="13">
    <source>
        <dbReference type="Proteomes" id="UP000245283"/>
    </source>
</evidence>
<protein>
    <recommendedName>
        <fullName evidence="8 9">Arginine repressor</fullName>
    </recommendedName>
</protein>
<dbReference type="GO" id="GO:0051259">
    <property type="term" value="P:protein complex oligomerization"/>
    <property type="evidence" value="ECO:0007669"/>
    <property type="project" value="InterPro"/>
</dbReference>
<dbReference type="HAMAP" id="MF_00173">
    <property type="entry name" value="Arg_repressor"/>
    <property type="match status" value="1"/>
</dbReference>
<dbReference type="Pfam" id="PF02863">
    <property type="entry name" value="Arg_repressor_C"/>
    <property type="match status" value="1"/>
</dbReference>
<dbReference type="InterPro" id="IPR020899">
    <property type="entry name" value="Arg_repress_C"/>
</dbReference>
<dbReference type="SUPFAM" id="SSF55252">
    <property type="entry name" value="C-terminal domain of arginine repressor"/>
    <property type="match status" value="1"/>
</dbReference>
<comment type="caution">
    <text evidence="12">The sequence shown here is derived from an EMBL/GenBank/DDBJ whole genome shotgun (WGS) entry which is preliminary data.</text>
</comment>
<evidence type="ECO:0000256" key="4">
    <source>
        <dbReference type="ARBA" id="ARBA00022491"/>
    </source>
</evidence>
<sequence length="161" mass="17348">MAEAFIPGTRSARQALIAQILVKEKIGSQAGLQKRLREEGISVTQATLSRDLDEMSAVKVKDAGGRQHYRVPEPEEVQAATQGARVQLARWAAEVLISVQQARNQLILRTPPGAAQLLASGLDRALLDDVLGCIAGDDTVLVITASDEAATKLREDLLDLR</sequence>
<proteinExistence type="inferred from homology"/>
<evidence type="ECO:0000256" key="8">
    <source>
        <dbReference type="HAMAP-Rule" id="MF_00173"/>
    </source>
</evidence>
<dbReference type="InterPro" id="IPR001669">
    <property type="entry name" value="Arg_repress"/>
</dbReference>
<evidence type="ECO:0000259" key="11">
    <source>
        <dbReference type="Pfam" id="PF02863"/>
    </source>
</evidence>
<dbReference type="Gene3D" id="3.30.1360.40">
    <property type="match status" value="1"/>
</dbReference>
<evidence type="ECO:0000256" key="5">
    <source>
        <dbReference type="ARBA" id="ARBA00023015"/>
    </source>
</evidence>
<keyword evidence="6 8" id="KW-0238">DNA-binding</keyword>
<feature type="domain" description="Arginine repressor C-terminal" evidence="11">
    <location>
        <begin position="94"/>
        <end position="157"/>
    </location>
</feature>
<keyword evidence="3 8" id="KW-0963">Cytoplasm</keyword>
<dbReference type="InterPro" id="IPR036388">
    <property type="entry name" value="WH-like_DNA-bd_sf"/>
</dbReference>
<dbReference type="NCBIfam" id="TIGR01529">
    <property type="entry name" value="argR_whole"/>
    <property type="match status" value="1"/>
</dbReference>
<evidence type="ECO:0000256" key="9">
    <source>
        <dbReference type="NCBIfam" id="TIGR01529"/>
    </source>
</evidence>
<comment type="similarity">
    <text evidence="2 8">Belongs to the ArgR family.</text>
</comment>
<comment type="function">
    <text evidence="8">Regulates arginine biosynthesis genes.</text>
</comment>
<dbReference type="UniPathway" id="UPA00068"/>
<dbReference type="GO" id="GO:0034618">
    <property type="term" value="F:arginine binding"/>
    <property type="evidence" value="ECO:0007669"/>
    <property type="project" value="InterPro"/>
</dbReference>
<feature type="domain" description="Arginine repressor DNA-binding" evidence="10">
    <location>
        <begin position="10"/>
        <end position="75"/>
    </location>
</feature>
<dbReference type="GO" id="GO:0006526">
    <property type="term" value="P:L-arginine biosynthetic process"/>
    <property type="evidence" value="ECO:0007669"/>
    <property type="project" value="UniProtKB-UniPathway"/>
</dbReference>
<dbReference type="InterPro" id="IPR036251">
    <property type="entry name" value="Arg_repress_C_sf"/>
</dbReference>
<organism evidence="12 13">
    <name type="scientific">Ancrocorticia populi</name>
    <dbReference type="NCBI Taxonomy" id="2175228"/>
    <lineage>
        <taxon>Bacteria</taxon>
        <taxon>Bacillati</taxon>
        <taxon>Actinomycetota</taxon>
        <taxon>Actinomycetes</taxon>
        <taxon>Actinomycetales</taxon>
        <taxon>Actinomycetaceae</taxon>
        <taxon>Ancrocorticia</taxon>
    </lineage>
</organism>
<evidence type="ECO:0000256" key="1">
    <source>
        <dbReference type="ARBA" id="ARBA00004496"/>
    </source>
</evidence>
<dbReference type="RefSeq" id="WP_109094502.1">
    <property type="nucleotide sequence ID" value="NZ_CAMELQ010000009.1"/>
</dbReference>
<dbReference type="Proteomes" id="UP000245283">
    <property type="component" value="Unassembled WGS sequence"/>
</dbReference>
<evidence type="ECO:0000256" key="3">
    <source>
        <dbReference type="ARBA" id="ARBA00022490"/>
    </source>
</evidence>
<dbReference type="SUPFAM" id="SSF46785">
    <property type="entry name" value="Winged helix' DNA-binding domain"/>
    <property type="match status" value="1"/>
</dbReference>
<comment type="subcellular location">
    <subcellularLocation>
        <location evidence="1 8">Cytoplasm</location>
    </subcellularLocation>
</comment>
<evidence type="ECO:0000256" key="2">
    <source>
        <dbReference type="ARBA" id="ARBA00008316"/>
    </source>
</evidence>
<dbReference type="PANTHER" id="PTHR34471">
    <property type="entry name" value="ARGININE REPRESSOR"/>
    <property type="match status" value="1"/>
</dbReference>
<dbReference type="Pfam" id="PF01316">
    <property type="entry name" value="Arg_repressor"/>
    <property type="match status" value="1"/>
</dbReference>
<dbReference type="GO" id="GO:0005737">
    <property type="term" value="C:cytoplasm"/>
    <property type="evidence" value="ECO:0007669"/>
    <property type="project" value="UniProtKB-SubCell"/>
</dbReference>
<dbReference type="PRINTS" id="PR01467">
    <property type="entry name" value="ARGREPRESSOR"/>
</dbReference>
<dbReference type="GO" id="GO:0003700">
    <property type="term" value="F:DNA-binding transcription factor activity"/>
    <property type="evidence" value="ECO:0007669"/>
    <property type="project" value="UniProtKB-UniRule"/>
</dbReference>
<comment type="pathway">
    <text evidence="8">Amino-acid biosynthesis; L-arginine biosynthesis [regulation].</text>
</comment>
<dbReference type="AlphaFoldDB" id="A0A2V1K082"/>
<reference evidence="13" key="1">
    <citation type="submission" date="2018-05" db="EMBL/GenBank/DDBJ databases">
        <authorList>
            <person name="Li Y."/>
        </authorList>
    </citation>
    <scope>NUCLEOTIDE SEQUENCE [LARGE SCALE GENOMIC DNA]</scope>
    <source>
        <strain evidence="13">sk1b4</strain>
    </source>
</reference>
<dbReference type="OrthoDB" id="7060358at2"/>
<keyword evidence="5 8" id="KW-0805">Transcription regulation</keyword>
<keyword evidence="8" id="KW-0055">Arginine biosynthesis</keyword>
<gene>
    <name evidence="8 12" type="primary">argR</name>
    <name evidence="12" type="ORF">DD236_11310</name>
</gene>
<keyword evidence="7 8" id="KW-0804">Transcription</keyword>
<dbReference type="GO" id="GO:0003677">
    <property type="term" value="F:DNA binding"/>
    <property type="evidence" value="ECO:0007669"/>
    <property type="project" value="UniProtKB-KW"/>
</dbReference>
<accession>A0A2V1K082</accession>
<dbReference type="InterPro" id="IPR020900">
    <property type="entry name" value="Arg_repress_DNA-bd"/>
</dbReference>
<dbReference type="Gene3D" id="1.10.10.10">
    <property type="entry name" value="Winged helix-like DNA-binding domain superfamily/Winged helix DNA-binding domain"/>
    <property type="match status" value="1"/>
</dbReference>
<evidence type="ECO:0000259" key="10">
    <source>
        <dbReference type="Pfam" id="PF01316"/>
    </source>
</evidence>
<name>A0A2V1K082_9ACTO</name>
<dbReference type="GO" id="GO:1900079">
    <property type="term" value="P:regulation of arginine biosynthetic process"/>
    <property type="evidence" value="ECO:0007669"/>
    <property type="project" value="UniProtKB-UniRule"/>
</dbReference>